<keyword evidence="4" id="KW-0255">Endonuclease</keyword>
<dbReference type="GO" id="GO:0005634">
    <property type="term" value="C:nucleus"/>
    <property type="evidence" value="ECO:0007669"/>
    <property type="project" value="UniProtKB-SubCell"/>
</dbReference>
<keyword evidence="9" id="KW-0234">DNA repair</keyword>
<dbReference type="GO" id="GO:0003684">
    <property type="term" value="F:damaged DNA binding"/>
    <property type="evidence" value="ECO:0007669"/>
    <property type="project" value="TreeGrafter"/>
</dbReference>
<evidence type="ECO:0000313" key="15">
    <source>
        <dbReference type="EMBL" id="KAE8396629.1"/>
    </source>
</evidence>
<organism evidence="15">
    <name type="scientific">Petromyces alliaceus</name>
    <name type="common">Aspergillus alliaceus</name>
    <dbReference type="NCBI Taxonomy" id="209559"/>
    <lineage>
        <taxon>Eukaryota</taxon>
        <taxon>Fungi</taxon>
        <taxon>Dikarya</taxon>
        <taxon>Ascomycota</taxon>
        <taxon>Pezizomycotina</taxon>
        <taxon>Eurotiomycetes</taxon>
        <taxon>Eurotiomycetidae</taxon>
        <taxon>Eurotiales</taxon>
        <taxon>Aspergillaceae</taxon>
        <taxon>Aspergillus</taxon>
        <taxon>Aspergillus subgen. Circumdati</taxon>
    </lineage>
</organism>
<evidence type="ECO:0000256" key="9">
    <source>
        <dbReference type="ARBA" id="ARBA00023204"/>
    </source>
</evidence>
<feature type="compositionally biased region" description="Polar residues" evidence="13">
    <location>
        <begin position="533"/>
        <end position="544"/>
    </location>
</feature>
<feature type="domain" description="DNA repair metallo-beta-lactamase" evidence="14">
    <location>
        <begin position="408"/>
        <end position="460"/>
    </location>
</feature>
<proteinExistence type="inferred from homology"/>
<evidence type="ECO:0000256" key="6">
    <source>
        <dbReference type="ARBA" id="ARBA00022801"/>
    </source>
</evidence>
<comment type="similarity">
    <text evidence="2">Belongs to the DNA repair metallo-beta-lactamase (DRMBL) family.</text>
</comment>
<feature type="compositionally biased region" description="Low complexity" evidence="13">
    <location>
        <begin position="514"/>
        <end position="525"/>
    </location>
</feature>
<dbReference type="Gene3D" id="3.60.15.10">
    <property type="entry name" value="Ribonuclease Z/Hydroxyacylglutathione hydrolase-like"/>
    <property type="match status" value="1"/>
</dbReference>
<feature type="region of interest" description="Disordered" evidence="13">
    <location>
        <begin position="714"/>
        <end position="734"/>
    </location>
</feature>
<evidence type="ECO:0000256" key="8">
    <source>
        <dbReference type="ARBA" id="ARBA00023172"/>
    </source>
</evidence>
<evidence type="ECO:0000256" key="2">
    <source>
        <dbReference type="ARBA" id="ARBA00010304"/>
    </source>
</evidence>
<dbReference type="GO" id="GO:0006303">
    <property type="term" value="P:double-strand break repair via nonhomologous end joining"/>
    <property type="evidence" value="ECO:0007669"/>
    <property type="project" value="TreeGrafter"/>
</dbReference>
<dbReference type="InterPro" id="IPR036866">
    <property type="entry name" value="RibonucZ/Hydroxyglut_hydro"/>
</dbReference>
<dbReference type="PANTHER" id="PTHR23240:SF8">
    <property type="entry name" value="PROTEIN ARTEMIS"/>
    <property type="match status" value="1"/>
</dbReference>
<keyword evidence="5" id="KW-0227">DNA damage</keyword>
<dbReference type="GO" id="GO:0004519">
    <property type="term" value="F:endonuclease activity"/>
    <property type="evidence" value="ECO:0007669"/>
    <property type="project" value="UniProtKB-KW"/>
</dbReference>
<keyword evidence="10" id="KW-0539">Nucleus</keyword>
<evidence type="ECO:0000256" key="13">
    <source>
        <dbReference type="SAM" id="MobiDB-lite"/>
    </source>
</evidence>
<feature type="compositionally biased region" description="Low complexity" evidence="13">
    <location>
        <begin position="554"/>
        <end position="567"/>
    </location>
</feature>
<evidence type="ECO:0000256" key="12">
    <source>
        <dbReference type="ARBA" id="ARBA00042677"/>
    </source>
</evidence>
<evidence type="ECO:0000256" key="4">
    <source>
        <dbReference type="ARBA" id="ARBA00022759"/>
    </source>
</evidence>
<dbReference type="GO" id="GO:0006310">
    <property type="term" value="P:DNA recombination"/>
    <property type="evidence" value="ECO:0007669"/>
    <property type="project" value="UniProtKB-KW"/>
</dbReference>
<keyword evidence="3" id="KW-0540">Nuclease</keyword>
<dbReference type="GO" id="GO:0035312">
    <property type="term" value="F:5'-3' DNA exonuclease activity"/>
    <property type="evidence" value="ECO:0007669"/>
    <property type="project" value="TreeGrafter"/>
</dbReference>
<keyword evidence="7" id="KW-0269">Exonuclease</keyword>
<feature type="region of interest" description="Disordered" evidence="13">
    <location>
        <begin position="647"/>
        <end position="675"/>
    </location>
</feature>
<evidence type="ECO:0000256" key="7">
    <source>
        <dbReference type="ARBA" id="ARBA00022839"/>
    </source>
</evidence>
<accession>A0A5N7CRT9</accession>
<evidence type="ECO:0000256" key="3">
    <source>
        <dbReference type="ARBA" id="ARBA00022722"/>
    </source>
</evidence>
<dbReference type="EMBL" id="ML735214">
    <property type="protein sequence ID" value="KAE8396629.1"/>
    <property type="molecule type" value="Genomic_DNA"/>
</dbReference>
<keyword evidence="8" id="KW-0233">DNA recombination</keyword>
<dbReference type="AlphaFoldDB" id="A0A5N7CRT9"/>
<feature type="compositionally biased region" description="Polar residues" evidence="13">
    <location>
        <begin position="714"/>
        <end position="725"/>
    </location>
</feature>
<dbReference type="Pfam" id="PF07522">
    <property type="entry name" value="DRMBL"/>
    <property type="match status" value="1"/>
</dbReference>
<dbReference type="PANTHER" id="PTHR23240">
    <property type="entry name" value="DNA CROSS-LINK REPAIR PROTEIN PSO2/SNM1-RELATED"/>
    <property type="match status" value="1"/>
</dbReference>
<protein>
    <recommendedName>
        <fullName evidence="11">Protein artemis</fullName>
    </recommendedName>
    <alternativeName>
        <fullName evidence="12">DNA cross-link repair 1C protein</fullName>
    </alternativeName>
</protein>
<keyword evidence="6" id="KW-0378">Hydrolase</keyword>
<dbReference type="InterPro" id="IPR011084">
    <property type="entry name" value="DRMBL"/>
</dbReference>
<gene>
    <name evidence="15" type="ORF">BDV23DRAFT_143210</name>
</gene>
<dbReference type="GO" id="GO:0036297">
    <property type="term" value="P:interstrand cross-link repair"/>
    <property type="evidence" value="ECO:0007669"/>
    <property type="project" value="TreeGrafter"/>
</dbReference>
<evidence type="ECO:0000256" key="11">
    <source>
        <dbReference type="ARBA" id="ARBA00039759"/>
    </source>
</evidence>
<comment type="subcellular location">
    <subcellularLocation>
        <location evidence="1">Nucleus</location>
    </subcellularLocation>
</comment>
<name>A0A5N7CRT9_PETAA</name>
<evidence type="ECO:0000256" key="5">
    <source>
        <dbReference type="ARBA" id="ARBA00022763"/>
    </source>
</evidence>
<dbReference type="Proteomes" id="UP000326877">
    <property type="component" value="Unassembled WGS sequence"/>
</dbReference>
<dbReference type="OrthoDB" id="5561659at2759"/>
<feature type="region of interest" description="Disordered" evidence="13">
    <location>
        <begin position="499"/>
        <end position="591"/>
    </location>
</feature>
<sequence length="771" mass="86336">MSTFDGIIQEFPYIQIDYFRRNPDRPPPLAGFLSHVHSDHLQGLESFRAPFIYCSAATRELLLRIEKYPHRMNFSKGILESRRLHYKHLSKLLRPIPLNTPTQIELTPRLSIRVTLLDANHCTGAVMFLIEGHGKSILYTGDIRAETWWVNSLVRHPVLIPYTLGSKRLDKIYLDSTFARHSSVYRTFPSKADGLAELLQKVATYPEGTTFYFRAWTFGYEEVWMALSAALNSKVHVDRYQLGLYRSLVSAQTLVGEASALCGFELGNRFVPGCLSEDEDCRIHSCEPGVQCSAIPSKNPVYIVPIVSRARDGSTLPEVGAGGGIGDLYQIHELEIPDESVLERLEKLCLERIYDPQTLSETREALIQAFKSKTKVLPLDSYGMEADKDIPLEKLVNILSRGRFYDKGWSENNQGPAGPRDKSENQLPKTIHFPYSRHSSYAELCELVSAFKPKDIYPCTVDALNWDEDVSMQSLFGHLCSGTEFAHDQHMRDMLDTDDELRGKKRAPYEESLSRSSQRLSSKLDSIPRAIMNFTSNPGNSTGSQRRHLDHPETQPSRPTTSSSPHSSSERIHFPPSPATTGENNQAVGEPLPIPISTREAEQARRNEIRQAWHFLNNARSAENPFYLGSLPSSLSTEEGTSCRFIENSDDEANMDVDLTGNDIEEPDPAPDSQLSHALSISSSAFASQEHQLEPSSDIGFDCTLDGQVVAREQSQPYGTTQTPSLLKRSSSSSRVRRAAYRAAKADSYEAWASMGLVSAGDNHTEEEIEL</sequence>
<evidence type="ECO:0000256" key="1">
    <source>
        <dbReference type="ARBA" id="ARBA00004123"/>
    </source>
</evidence>
<reference evidence="15" key="1">
    <citation type="submission" date="2019-04" db="EMBL/GenBank/DDBJ databases">
        <title>Friends and foes A comparative genomics studyof 23 Aspergillus species from section Flavi.</title>
        <authorList>
            <consortium name="DOE Joint Genome Institute"/>
            <person name="Kjaerbolling I."/>
            <person name="Vesth T."/>
            <person name="Frisvad J.C."/>
            <person name="Nybo J.L."/>
            <person name="Theobald S."/>
            <person name="Kildgaard S."/>
            <person name="Isbrandt T."/>
            <person name="Kuo A."/>
            <person name="Sato A."/>
            <person name="Lyhne E.K."/>
            <person name="Kogle M.E."/>
            <person name="Wiebenga A."/>
            <person name="Kun R.S."/>
            <person name="Lubbers R.J."/>
            <person name="Makela M.R."/>
            <person name="Barry K."/>
            <person name="Chovatia M."/>
            <person name="Clum A."/>
            <person name="Daum C."/>
            <person name="Haridas S."/>
            <person name="He G."/>
            <person name="LaButti K."/>
            <person name="Lipzen A."/>
            <person name="Mondo S."/>
            <person name="Riley R."/>
            <person name="Salamov A."/>
            <person name="Simmons B.A."/>
            <person name="Magnuson J.K."/>
            <person name="Henrissat B."/>
            <person name="Mortensen U.H."/>
            <person name="Larsen T.O."/>
            <person name="Devries R.P."/>
            <person name="Grigoriev I.V."/>
            <person name="Machida M."/>
            <person name="Baker S.E."/>
            <person name="Andersen M.R."/>
        </authorList>
    </citation>
    <scope>NUCLEOTIDE SEQUENCE [LARGE SCALE GENOMIC DNA]</scope>
    <source>
        <strain evidence="15">IBT 14317</strain>
    </source>
</reference>
<evidence type="ECO:0000256" key="10">
    <source>
        <dbReference type="ARBA" id="ARBA00023242"/>
    </source>
</evidence>
<evidence type="ECO:0000259" key="14">
    <source>
        <dbReference type="Pfam" id="PF07522"/>
    </source>
</evidence>
<dbReference type="SUPFAM" id="SSF56281">
    <property type="entry name" value="Metallo-hydrolase/oxidoreductase"/>
    <property type="match status" value="1"/>
</dbReference>
<dbReference type="GO" id="GO:0000723">
    <property type="term" value="P:telomere maintenance"/>
    <property type="evidence" value="ECO:0007669"/>
    <property type="project" value="TreeGrafter"/>
</dbReference>
<dbReference type="Pfam" id="PF23023">
    <property type="entry name" value="Anti-Pycsar_Apyc1"/>
    <property type="match status" value="1"/>
</dbReference>